<evidence type="ECO:0000313" key="2">
    <source>
        <dbReference type="Proteomes" id="UP001064048"/>
    </source>
</evidence>
<proteinExistence type="predicted"/>
<accession>A0ACC0JH52</accession>
<protein>
    <submittedName>
        <fullName evidence="1">Uncharacterized protein</fullName>
    </submittedName>
</protein>
<evidence type="ECO:0000313" key="1">
    <source>
        <dbReference type="EMBL" id="KAI8423486.1"/>
    </source>
</evidence>
<sequence>MLLHAVVLFIVGTAFAKDNGGIPQVDNVIDNLSSQQWDADEMTCRDKIFNVLNNVKNSTLWATWIWDSNAKSPYGTFVGARFHLGNYDQCLRPPWLSKHPELRTQYCLADVEMSQNPANKNWNLPGPYARAEEYYVEGGTPTGRSFSLMSYGVCLPVGCQTKSTVKYVRALLSGQHLQAAWDADVNIRNCEEAGAPIVRPMGYYVYMYTFAALALIALASTYYISEYPDRAESDTFVNHVVKSFCLRRNWELVVKEDKEPLPCLHGIKFLTATMIVLLHVALYTNKMSVTNGTDVERISESLNAGMSIHSDLFVDSFFAVAALLLGKTLSTMDITKPHNLLKNIAKRYIRLFGLFVVIVFYVAHVFLQKDNGPLYHQLAVREQEYCQRNWWLSLLMVGNYINTDTMCYTSTWYIPCDFHFYVITLVLLYIYRKNPKLGKIATAIVVFLGFVGPAINNYLYDLPALIFLNIGLGNDLRVNKNFTKGYIHTHIRMGPYIAGLLVGYLMSQYKPADYKKIWSKTTSFLGFLAGLSLIMAVFAAGSLCYQYRVYGVLSGVFRVLHRTIYAIGVLCVIVFCTYGDVPLINNFLSWAPFRALSRLSFGIYVIHPVLLFRIKMAARGHLRYHLPDFLVESFGTVVVSLMASLAVWLLVEAPLVNFTTRYLDTSLKSVPQHEPGGVIEVHQVDDYRSPPPGSS</sequence>
<gene>
    <name evidence="1" type="ORF">MSG28_012602</name>
</gene>
<organism evidence="1 2">
    <name type="scientific">Choristoneura fumiferana</name>
    <name type="common">Spruce budworm moth</name>
    <name type="synonym">Archips fumiferana</name>
    <dbReference type="NCBI Taxonomy" id="7141"/>
    <lineage>
        <taxon>Eukaryota</taxon>
        <taxon>Metazoa</taxon>
        <taxon>Ecdysozoa</taxon>
        <taxon>Arthropoda</taxon>
        <taxon>Hexapoda</taxon>
        <taxon>Insecta</taxon>
        <taxon>Pterygota</taxon>
        <taxon>Neoptera</taxon>
        <taxon>Endopterygota</taxon>
        <taxon>Lepidoptera</taxon>
        <taxon>Glossata</taxon>
        <taxon>Ditrysia</taxon>
        <taxon>Tortricoidea</taxon>
        <taxon>Tortricidae</taxon>
        <taxon>Tortricinae</taxon>
        <taxon>Choristoneura</taxon>
    </lineage>
</organism>
<dbReference type="Proteomes" id="UP001064048">
    <property type="component" value="Chromosome 22"/>
</dbReference>
<comment type="caution">
    <text evidence="1">The sequence shown here is derived from an EMBL/GenBank/DDBJ whole genome shotgun (WGS) entry which is preliminary data.</text>
</comment>
<reference evidence="1 2" key="1">
    <citation type="journal article" date="2022" name="Genome Biol. Evol.">
        <title>The Spruce Budworm Genome: Reconstructing the Evolutionary History of Antifreeze Proteins.</title>
        <authorList>
            <person name="Beliveau C."/>
            <person name="Gagne P."/>
            <person name="Picq S."/>
            <person name="Vernygora O."/>
            <person name="Keeling C.I."/>
            <person name="Pinkney K."/>
            <person name="Doucet D."/>
            <person name="Wen F."/>
            <person name="Johnston J.S."/>
            <person name="Maaroufi H."/>
            <person name="Boyle B."/>
            <person name="Laroche J."/>
            <person name="Dewar K."/>
            <person name="Juretic N."/>
            <person name="Blackburn G."/>
            <person name="Nisole A."/>
            <person name="Brunet B."/>
            <person name="Brandao M."/>
            <person name="Lumley L."/>
            <person name="Duan J."/>
            <person name="Quan G."/>
            <person name="Lucarotti C.J."/>
            <person name="Roe A.D."/>
            <person name="Sperling F.A.H."/>
            <person name="Levesque R.C."/>
            <person name="Cusson M."/>
        </authorList>
    </citation>
    <scope>NUCLEOTIDE SEQUENCE [LARGE SCALE GENOMIC DNA]</scope>
    <source>
        <strain evidence="1">Glfc:IPQL:Cfum</strain>
    </source>
</reference>
<keyword evidence="2" id="KW-1185">Reference proteome</keyword>
<dbReference type="EMBL" id="CM046122">
    <property type="protein sequence ID" value="KAI8423486.1"/>
    <property type="molecule type" value="Genomic_DNA"/>
</dbReference>
<name>A0ACC0JH52_CHOFU</name>